<name>A0ABT8VIL5_9BACL</name>
<evidence type="ECO:0000256" key="7">
    <source>
        <dbReference type="ARBA" id="ARBA00022692"/>
    </source>
</evidence>
<dbReference type="Pfam" id="PF02518">
    <property type="entry name" value="HATPase_c"/>
    <property type="match status" value="1"/>
</dbReference>
<evidence type="ECO:0000256" key="1">
    <source>
        <dbReference type="ARBA" id="ARBA00000085"/>
    </source>
</evidence>
<organism evidence="18 19">
    <name type="scientific">Paenibacillus ehimensis</name>
    <dbReference type="NCBI Taxonomy" id="79264"/>
    <lineage>
        <taxon>Bacteria</taxon>
        <taxon>Bacillati</taxon>
        <taxon>Bacillota</taxon>
        <taxon>Bacilli</taxon>
        <taxon>Bacillales</taxon>
        <taxon>Paenibacillaceae</taxon>
        <taxon>Paenibacillus</taxon>
    </lineage>
</organism>
<dbReference type="PROSITE" id="PS50885">
    <property type="entry name" value="HAMP"/>
    <property type="match status" value="1"/>
</dbReference>
<evidence type="ECO:0000313" key="18">
    <source>
        <dbReference type="EMBL" id="MDO3680837.1"/>
    </source>
</evidence>
<dbReference type="Gene3D" id="6.10.340.10">
    <property type="match status" value="1"/>
</dbReference>
<dbReference type="SUPFAM" id="SSF47384">
    <property type="entry name" value="Homodimeric domain of signal transducing histidine kinase"/>
    <property type="match status" value="1"/>
</dbReference>
<evidence type="ECO:0000259" key="17">
    <source>
        <dbReference type="PROSITE" id="PS50885"/>
    </source>
</evidence>
<evidence type="ECO:0000256" key="12">
    <source>
        <dbReference type="ARBA" id="ARBA00023012"/>
    </source>
</evidence>
<feature type="transmembrane region" description="Helical" evidence="15">
    <location>
        <begin position="126"/>
        <end position="145"/>
    </location>
</feature>
<reference evidence="18" key="1">
    <citation type="submission" date="2023-07" db="EMBL/GenBank/DDBJ databases">
        <authorList>
            <person name="Aktuganov G."/>
            <person name="Boyko T."/>
            <person name="Delegan Y."/>
            <person name="Galimzianova N."/>
            <person name="Gilvanova E."/>
            <person name="Korobov V."/>
            <person name="Kuzmina L."/>
            <person name="Melentiev A."/>
            <person name="Milman P."/>
            <person name="Ryabova A."/>
            <person name="Stupak E."/>
            <person name="Yasakov T."/>
            <person name="Zharikova N."/>
            <person name="Zhurenko E."/>
        </authorList>
    </citation>
    <scope>NUCLEOTIDE SEQUENCE</scope>
    <source>
        <strain evidence="18">IB-739</strain>
    </source>
</reference>
<evidence type="ECO:0000256" key="8">
    <source>
        <dbReference type="ARBA" id="ARBA00022741"/>
    </source>
</evidence>
<keyword evidence="6" id="KW-0808">Transferase</keyword>
<evidence type="ECO:0000256" key="15">
    <source>
        <dbReference type="SAM" id="Phobius"/>
    </source>
</evidence>
<dbReference type="InterPro" id="IPR003594">
    <property type="entry name" value="HATPase_dom"/>
</dbReference>
<proteinExistence type="predicted"/>
<protein>
    <recommendedName>
        <fullName evidence="3">histidine kinase</fullName>
        <ecNumber evidence="3">2.7.13.3</ecNumber>
    </recommendedName>
</protein>
<dbReference type="PANTHER" id="PTHR45528">
    <property type="entry name" value="SENSOR HISTIDINE KINASE CPXA"/>
    <property type="match status" value="1"/>
</dbReference>
<sequence>MEAKKNLDIYLSQYLLFNNMDSSETSIMADAENISKQLTAQVGSTVDIYDRKGQKLSSNSAPIAALDDSEDLERAIKGEISYTTNFIGNKVVVSLSYPIKESGIGIVRYYKDYTELYDYNQRFKRIISLFATIIFVMIFVTSYIFSRQITKPIMKLTEASEEVAKGNFDVDIDIALTDEIGHLSSRFKMMVRKIREQIDIIKQDRDKLEEMQKQNKSFFDNVTHELKTPLTTISGYAQAIEDLGIKDDEFTRKGLASIINESNRLNNMVIELIELSKASSKKFSYDFTDVNMSELIRETCEEMTIKGKKYNISITCHVQGNIYLQGDRGRLKEVLINLIDNSIKYGDVNSTVHVLCYREQNDVVITVKDQGTGIPEESIEKVFDPFYRVSQKVSRELGSSGLGLTIVKEIVERHHGQIEIISRWNQGTEVILRFGSVVS</sequence>
<evidence type="ECO:0000256" key="2">
    <source>
        <dbReference type="ARBA" id="ARBA00004651"/>
    </source>
</evidence>
<dbReference type="SMART" id="SM00388">
    <property type="entry name" value="HisKA"/>
    <property type="match status" value="1"/>
</dbReference>
<dbReference type="CDD" id="cd00075">
    <property type="entry name" value="HATPase"/>
    <property type="match status" value="1"/>
</dbReference>
<dbReference type="PANTHER" id="PTHR45528:SF10">
    <property type="entry name" value="METHYL-ACCEPTING CHEMOTAXIS PROTEIN"/>
    <property type="match status" value="1"/>
</dbReference>
<dbReference type="Pfam" id="PF00672">
    <property type="entry name" value="HAMP"/>
    <property type="match status" value="1"/>
</dbReference>
<dbReference type="InterPro" id="IPR036097">
    <property type="entry name" value="HisK_dim/P_sf"/>
</dbReference>
<evidence type="ECO:0000256" key="4">
    <source>
        <dbReference type="ARBA" id="ARBA00022475"/>
    </source>
</evidence>
<keyword evidence="4" id="KW-1003">Cell membrane</keyword>
<accession>A0ABT8VIL5</accession>
<dbReference type="InterPro" id="IPR036890">
    <property type="entry name" value="HATPase_C_sf"/>
</dbReference>
<dbReference type="RefSeq" id="WP_302880958.1">
    <property type="nucleotide sequence ID" value="NZ_JAUMKJ010000048.1"/>
</dbReference>
<dbReference type="Pfam" id="PF00512">
    <property type="entry name" value="HisKA"/>
    <property type="match status" value="1"/>
</dbReference>
<keyword evidence="10" id="KW-0067">ATP-binding</keyword>
<evidence type="ECO:0000259" key="16">
    <source>
        <dbReference type="PROSITE" id="PS50109"/>
    </source>
</evidence>
<dbReference type="EMBL" id="JAUMKJ010000048">
    <property type="protein sequence ID" value="MDO3680837.1"/>
    <property type="molecule type" value="Genomic_DNA"/>
</dbReference>
<dbReference type="PROSITE" id="PS50109">
    <property type="entry name" value="HIS_KIN"/>
    <property type="match status" value="1"/>
</dbReference>
<keyword evidence="14" id="KW-0175">Coiled coil</keyword>
<evidence type="ECO:0000256" key="3">
    <source>
        <dbReference type="ARBA" id="ARBA00012438"/>
    </source>
</evidence>
<keyword evidence="7 15" id="KW-0812">Transmembrane</keyword>
<evidence type="ECO:0000256" key="5">
    <source>
        <dbReference type="ARBA" id="ARBA00022553"/>
    </source>
</evidence>
<dbReference type="Proteomes" id="UP001168883">
    <property type="component" value="Unassembled WGS sequence"/>
</dbReference>
<dbReference type="GO" id="GO:0016301">
    <property type="term" value="F:kinase activity"/>
    <property type="evidence" value="ECO:0007669"/>
    <property type="project" value="UniProtKB-KW"/>
</dbReference>
<dbReference type="SMART" id="SM00387">
    <property type="entry name" value="HATPase_c"/>
    <property type="match status" value="1"/>
</dbReference>
<dbReference type="InterPro" id="IPR050398">
    <property type="entry name" value="HssS/ArlS-like"/>
</dbReference>
<keyword evidence="8" id="KW-0547">Nucleotide-binding</keyword>
<dbReference type="InterPro" id="IPR003661">
    <property type="entry name" value="HisK_dim/P_dom"/>
</dbReference>
<dbReference type="Gene3D" id="3.30.565.10">
    <property type="entry name" value="Histidine kinase-like ATPase, C-terminal domain"/>
    <property type="match status" value="1"/>
</dbReference>
<keyword evidence="19" id="KW-1185">Reference proteome</keyword>
<keyword evidence="13 15" id="KW-0472">Membrane</keyword>
<dbReference type="EC" id="2.7.13.3" evidence="3"/>
<dbReference type="PRINTS" id="PR00344">
    <property type="entry name" value="BCTRLSENSOR"/>
</dbReference>
<feature type="coiled-coil region" evidence="14">
    <location>
        <begin position="191"/>
        <end position="221"/>
    </location>
</feature>
<evidence type="ECO:0000313" key="19">
    <source>
        <dbReference type="Proteomes" id="UP001168883"/>
    </source>
</evidence>
<evidence type="ECO:0000256" key="14">
    <source>
        <dbReference type="SAM" id="Coils"/>
    </source>
</evidence>
<keyword evidence="12" id="KW-0902">Two-component regulatory system</keyword>
<dbReference type="SMART" id="SM00304">
    <property type="entry name" value="HAMP"/>
    <property type="match status" value="1"/>
</dbReference>
<dbReference type="InterPro" id="IPR005467">
    <property type="entry name" value="His_kinase_dom"/>
</dbReference>
<gene>
    <name evidence="18" type="ORF">Q3C12_27900</name>
</gene>
<evidence type="ECO:0000256" key="6">
    <source>
        <dbReference type="ARBA" id="ARBA00022679"/>
    </source>
</evidence>
<dbReference type="SUPFAM" id="SSF158472">
    <property type="entry name" value="HAMP domain-like"/>
    <property type="match status" value="1"/>
</dbReference>
<comment type="caution">
    <text evidence="18">The sequence shown here is derived from an EMBL/GenBank/DDBJ whole genome shotgun (WGS) entry which is preliminary data.</text>
</comment>
<evidence type="ECO:0000256" key="13">
    <source>
        <dbReference type="ARBA" id="ARBA00023136"/>
    </source>
</evidence>
<dbReference type="Gene3D" id="1.10.287.130">
    <property type="match status" value="1"/>
</dbReference>
<dbReference type="SUPFAM" id="SSF55874">
    <property type="entry name" value="ATPase domain of HSP90 chaperone/DNA topoisomerase II/histidine kinase"/>
    <property type="match status" value="1"/>
</dbReference>
<dbReference type="InterPro" id="IPR004358">
    <property type="entry name" value="Sig_transdc_His_kin-like_C"/>
</dbReference>
<evidence type="ECO:0000256" key="11">
    <source>
        <dbReference type="ARBA" id="ARBA00022989"/>
    </source>
</evidence>
<keyword evidence="11 15" id="KW-1133">Transmembrane helix</keyword>
<comment type="subcellular location">
    <subcellularLocation>
        <location evidence="2">Cell membrane</location>
        <topology evidence="2">Multi-pass membrane protein</topology>
    </subcellularLocation>
</comment>
<keyword evidence="5" id="KW-0597">Phosphoprotein</keyword>
<evidence type="ECO:0000256" key="10">
    <source>
        <dbReference type="ARBA" id="ARBA00022840"/>
    </source>
</evidence>
<feature type="domain" description="Histidine kinase" evidence="16">
    <location>
        <begin position="221"/>
        <end position="438"/>
    </location>
</feature>
<keyword evidence="9 18" id="KW-0418">Kinase</keyword>
<dbReference type="CDD" id="cd06225">
    <property type="entry name" value="HAMP"/>
    <property type="match status" value="1"/>
</dbReference>
<dbReference type="InterPro" id="IPR003660">
    <property type="entry name" value="HAMP_dom"/>
</dbReference>
<dbReference type="CDD" id="cd00082">
    <property type="entry name" value="HisKA"/>
    <property type="match status" value="1"/>
</dbReference>
<evidence type="ECO:0000256" key="9">
    <source>
        <dbReference type="ARBA" id="ARBA00022777"/>
    </source>
</evidence>
<feature type="domain" description="HAMP" evidence="17">
    <location>
        <begin position="147"/>
        <end position="199"/>
    </location>
</feature>
<comment type="catalytic activity">
    <reaction evidence="1">
        <text>ATP + protein L-histidine = ADP + protein N-phospho-L-histidine.</text>
        <dbReference type="EC" id="2.7.13.3"/>
    </reaction>
</comment>